<dbReference type="SUPFAM" id="SSF53335">
    <property type="entry name" value="S-adenosyl-L-methionine-dependent methyltransferases"/>
    <property type="match status" value="1"/>
</dbReference>
<dbReference type="KEGG" id="nao:Y958_08765"/>
<dbReference type="Pfam" id="PF13727">
    <property type="entry name" value="CoA_binding_3"/>
    <property type="match status" value="1"/>
</dbReference>
<organism evidence="4 5">
    <name type="scientific">Nitrospirillum viridazoti CBAmc</name>
    <dbReference type="NCBI Taxonomy" id="1441467"/>
    <lineage>
        <taxon>Bacteria</taxon>
        <taxon>Pseudomonadati</taxon>
        <taxon>Pseudomonadota</taxon>
        <taxon>Alphaproteobacteria</taxon>
        <taxon>Rhodospirillales</taxon>
        <taxon>Azospirillaceae</taxon>
        <taxon>Nitrospirillum</taxon>
        <taxon>Nitrospirillum viridazoti</taxon>
    </lineage>
</organism>
<keyword evidence="2" id="KW-0472">Membrane</keyword>
<dbReference type="PANTHER" id="PTHR43318:SF1">
    <property type="entry name" value="POLYSACCHARIDE BIOSYNTHESIS PROTEIN EPSC-RELATED"/>
    <property type="match status" value="1"/>
</dbReference>
<evidence type="ECO:0000313" key="5">
    <source>
        <dbReference type="Proteomes" id="UP000197153"/>
    </source>
</evidence>
<dbReference type="EMBL" id="CP022110">
    <property type="protein sequence ID" value="ASG20894.1"/>
    <property type="molecule type" value="Genomic_DNA"/>
</dbReference>
<dbReference type="Gene3D" id="3.40.50.720">
    <property type="entry name" value="NAD(P)-binding Rossmann-like Domain"/>
    <property type="match status" value="2"/>
</dbReference>
<keyword evidence="5" id="KW-1185">Reference proteome</keyword>
<dbReference type="InterPro" id="IPR036291">
    <property type="entry name" value="NAD(P)-bd_dom_sf"/>
</dbReference>
<dbReference type="Proteomes" id="UP000197153">
    <property type="component" value="Chromosome 1"/>
</dbReference>
<dbReference type="RefSeq" id="WP_088871699.1">
    <property type="nucleotide sequence ID" value="NZ_CP022110.1"/>
</dbReference>
<protein>
    <submittedName>
        <fullName evidence="4">Nucleotide sugar dehydratase</fullName>
    </submittedName>
</protein>
<dbReference type="CDD" id="cd05237">
    <property type="entry name" value="UDP_invert_4-6DH_SDR_e"/>
    <property type="match status" value="1"/>
</dbReference>
<dbReference type="AlphaFoldDB" id="A0A248JRQ7"/>
<keyword evidence="2" id="KW-0812">Transmembrane</keyword>
<evidence type="ECO:0000256" key="2">
    <source>
        <dbReference type="SAM" id="Phobius"/>
    </source>
</evidence>
<feature type="transmembrane region" description="Helical" evidence="2">
    <location>
        <begin position="117"/>
        <end position="134"/>
    </location>
</feature>
<dbReference type="InterPro" id="IPR051203">
    <property type="entry name" value="Polysaccharide_Synthase-Rel"/>
</dbReference>
<feature type="transmembrane region" description="Helical" evidence="2">
    <location>
        <begin position="21"/>
        <end position="38"/>
    </location>
</feature>
<name>A0A248JRQ7_9PROT</name>
<dbReference type="PANTHER" id="PTHR43318">
    <property type="entry name" value="UDP-N-ACETYLGLUCOSAMINE 4,6-DEHYDRATASE"/>
    <property type="match status" value="1"/>
</dbReference>
<comment type="similarity">
    <text evidence="1">Belongs to the polysaccharide synthase family.</text>
</comment>
<dbReference type="SUPFAM" id="SSF51735">
    <property type="entry name" value="NAD(P)-binding Rossmann-fold domains"/>
    <property type="match status" value="1"/>
</dbReference>
<dbReference type="InterPro" id="IPR029063">
    <property type="entry name" value="SAM-dependent_MTases_sf"/>
</dbReference>
<dbReference type="InterPro" id="IPR003869">
    <property type="entry name" value="Polysac_CapD-like"/>
</dbReference>
<sequence length="658" mass="71940">MRKLKEIFRLPLIFDRRFLAYFHDILVAGISFVVSLYLRVGDGITHYTQALVPGVALFTIIAAAAYRLFGMNSGVWRYASLRDLMAIARAVTTTILVFLLLMFLVTRLDALPRSVPLINWFVLVVLLGGPRLLYRLAKDRRLAGILESNARDRIPVLLVGAGDEAEIFIRAMATDRDAAYRVVGILDDKGGRIGREIHGVKVLGRLAELSSVVGDLAAGGQCPRRLILTRPRARLSGTRLGALVEKCEALNLVLARLPDLTDFRDAVNEGPMTVRPIVIEDLLGRPQVALDKGAIDGLVAGRTVLVTGAGGTIGSELTRQIAQLKPRRLILLDHGEFNLYSIEMEMRENCPDLDCRAVLANVRDRNRLMEVFHEEKPELVFHAAALKHVPMVELNPVEGVLTNVMGTRNVADAAIAAGAAAMVLISTDKAVRSTNVMGATKRIAECYCQALDIVASSGVGKGWQTRFMTVRFGNVLGSTGSVVPLFSRQLRAGGPLTVTHPEVCRYFMTVREAVELVLQASAYGMNAGRDDRGRIFVLDMGQPVKIVDLARQMIRLAGLRPDKDIKITFTGLRPGEKLYEEMFAAAEPPEQTSAEGVLVASPRAVDLAILRRSLDELDAACATADAVRLQALLHHIVPDYSQLDPVPLPPETVLPHQA</sequence>
<evidence type="ECO:0000256" key="1">
    <source>
        <dbReference type="ARBA" id="ARBA00007430"/>
    </source>
</evidence>
<feature type="domain" description="Polysaccharide biosynthesis protein CapD-like" evidence="3">
    <location>
        <begin position="304"/>
        <end position="600"/>
    </location>
</feature>
<dbReference type="Pfam" id="PF02719">
    <property type="entry name" value="Polysacc_synt_2"/>
    <property type="match status" value="1"/>
</dbReference>
<feature type="transmembrane region" description="Helical" evidence="2">
    <location>
        <begin position="81"/>
        <end position="105"/>
    </location>
</feature>
<feature type="transmembrane region" description="Helical" evidence="2">
    <location>
        <begin position="50"/>
        <end position="69"/>
    </location>
</feature>
<proteinExistence type="inferred from homology"/>
<evidence type="ECO:0000313" key="4">
    <source>
        <dbReference type="EMBL" id="ASG20894.1"/>
    </source>
</evidence>
<accession>A0A248JRQ7</accession>
<reference evidence="4 5" key="1">
    <citation type="submission" date="2017-06" db="EMBL/GenBank/DDBJ databases">
        <title>Complete genome sequence of Nitrospirillum amazonense strain CBAmC, an endophytic nitrogen-fixing and plant growth-promoting bacterium, isolated from sugarcane.</title>
        <authorList>
            <person name="Schwab S."/>
            <person name="dos Santos Teixeira K.R."/>
            <person name="Simoes Araujo J.L."/>
            <person name="Soares Vidal M."/>
            <person name="Borges de Freitas H.R."/>
            <person name="Rivello Crivelaro A.L."/>
            <person name="Bueno de Camargo Nunes A."/>
            <person name="dos Santos C.M."/>
            <person name="Palmeira da Silva Rosa D."/>
            <person name="da Silva Padilha D."/>
            <person name="da Silva E."/>
            <person name="Araujo Terra L."/>
            <person name="Soares Mendes V."/>
            <person name="Farinelli L."/>
            <person name="Magalhaes Cruz L."/>
            <person name="Baldani J.I."/>
        </authorList>
    </citation>
    <scope>NUCLEOTIDE SEQUENCE [LARGE SCALE GENOMIC DNA]</scope>
    <source>
        <strain evidence="4 5">CBAmC</strain>
    </source>
</reference>
<keyword evidence="2" id="KW-1133">Transmembrane helix</keyword>
<gene>
    <name evidence="4" type="ORF">Y958_08765</name>
</gene>
<evidence type="ECO:0000259" key="3">
    <source>
        <dbReference type="Pfam" id="PF02719"/>
    </source>
</evidence>